<proteinExistence type="predicted"/>
<gene>
    <name evidence="4" type="ORF">KSP39_PZI017363</name>
</gene>
<dbReference type="InterPro" id="IPR000504">
    <property type="entry name" value="RRM_dom"/>
</dbReference>
<dbReference type="SUPFAM" id="SSF54928">
    <property type="entry name" value="RNA-binding domain, RBD"/>
    <property type="match status" value="1"/>
</dbReference>
<reference evidence="4 5" key="1">
    <citation type="journal article" date="2022" name="Nat. Plants">
        <title>Genomes of leafy and leafless Platanthera orchids illuminate the evolution of mycoheterotrophy.</title>
        <authorList>
            <person name="Li M.H."/>
            <person name="Liu K.W."/>
            <person name="Li Z."/>
            <person name="Lu H.C."/>
            <person name="Ye Q.L."/>
            <person name="Zhang D."/>
            <person name="Wang J.Y."/>
            <person name="Li Y.F."/>
            <person name="Zhong Z.M."/>
            <person name="Liu X."/>
            <person name="Yu X."/>
            <person name="Liu D.K."/>
            <person name="Tu X.D."/>
            <person name="Liu B."/>
            <person name="Hao Y."/>
            <person name="Liao X.Y."/>
            <person name="Jiang Y.T."/>
            <person name="Sun W.H."/>
            <person name="Chen J."/>
            <person name="Chen Y.Q."/>
            <person name="Ai Y."/>
            <person name="Zhai J.W."/>
            <person name="Wu S.S."/>
            <person name="Zhou Z."/>
            <person name="Hsiao Y.Y."/>
            <person name="Wu W.L."/>
            <person name="Chen Y.Y."/>
            <person name="Lin Y.F."/>
            <person name="Hsu J.L."/>
            <person name="Li C.Y."/>
            <person name="Wang Z.W."/>
            <person name="Zhao X."/>
            <person name="Zhong W.Y."/>
            <person name="Ma X.K."/>
            <person name="Ma L."/>
            <person name="Huang J."/>
            <person name="Chen G.Z."/>
            <person name="Huang M.Z."/>
            <person name="Huang L."/>
            <person name="Peng D.H."/>
            <person name="Luo Y.B."/>
            <person name="Zou S.Q."/>
            <person name="Chen S.P."/>
            <person name="Lan S."/>
            <person name="Tsai W.C."/>
            <person name="Van de Peer Y."/>
            <person name="Liu Z.J."/>
        </authorList>
    </citation>
    <scope>NUCLEOTIDE SEQUENCE [LARGE SCALE GENOMIC DNA]</scope>
    <source>
        <strain evidence="4">Lor287</strain>
    </source>
</reference>
<protein>
    <submittedName>
        <fullName evidence="4">U1 small nuclear ribonucleoprotein A</fullName>
    </submittedName>
</protein>
<dbReference type="GO" id="GO:0003723">
    <property type="term" value="F:RNA binding"/>
    <property type="evidence" value="ECO:0007669"/>
    <property type="project" value="UniProtKB-UniRule"/>
</dbReference>
<keyword evidence="2" id="KW-0812">Transmembrane</keyword>
<dbReference type="GO" id="GO:1990904">
    <property type="term" value="C:ribonucleoprotein complex"/>
    <property type="evidence" value="ECO:0007669"/>
    <property type="project" value="UniProtKB-KW"/>
</dbReference>
<feature type="transmembrane region" description="Helical" evidence="2">
    <location>
        <begin position="489"/>
        <end position="509"/>
    </location>
</feature>
<dbReference type="Proteomes" id="UP001418222">
    <property type="component" value="Unassembled WGS sequence"/>
</dbReference>
<keyword evidence="1" id="KW-0694">RNA-binding</keyword>
<dbReference type="PANTHER" id="PTHR47481:SF30">
    <property type="entry name" value="CCHC-TYPE DOMAIN-CONTAINING PROTEIN"/>
    <property type="match status" value="1"/>
</dbReference>
<dbReference type="PROSITE" id="PS50102">
    <property type="entry name" value="RRM"/>
    <property type="match status" value="1"/>
</dbReference>
<evidence type="ECO:0000259" key="3">
    <source>
        <dbReference type="PROSITE" id="PS50102"/>
    </source>
</evidence>
<dbReference type="AlphaFoldDB" id="A0AAP0B7G3"/>
<dbReference type="PANTHER" id="PTHR47481">
    <property type="match status" value="1"/>
</dbReference>
<dbReference type="CDD" id="cd12246">
    <property type="entry name" value="RRM1_U1A_like"/>
    <property type="match status" value="1"/>
</dbReference>
<keyword evidence="4" id="KW-0687">Ribonucleoprotein</keyword>
<dbReference type="Pfam" id="PF00076">
    <property type="entry name" value="RRM_1"/>
    <property type="match status" value="1"/>
</dbReference>
<dbReference type="InterPro" id="IPR035979">
    <property type="entry name" value="RBD_domain_sf"/>
</dbReference>
<evidence type="ECO:0000256" key="2">
    <source>
        <dbReference type="SAM" id="Phobius"/>
    </source>
</evidence>
<organism evidence="4 5">
    <name type="scientific">Platanthera zijinensis</name>
    <dbReference type="NCBI Taxonomy" id="2320716"/>
    <lineage>
        <taxon>Eukaryota</taxon>
        <taxon>Viridiplantae</taxon>
        <taxon>Streptophyta</taxon>
        <taxon>Embryophyta</taxon>
        <taxon>Tracheophyta</taxon>
        <taxon>Spermatophyta</taxon>
        <taxon>Magnoliopsida</taxon>
        <taxon>Liliopsida</taxon>
        <taxon>Asparagales</taxon>
        <taxon>Orchidaceae</taxon>
        <taxon>Orchidoideae</taxon>
        <taxon>Orchideae</taxon>
        <taxon>Orchidinae</taxon>
        <taxon>Platanthera</taxon>
    </lineage>
</organism>
<comment type="caution">
    <text evidence="4">The sequence shown here is derived from an EMBL/GenBank/DDBJ whole genome shotgun (WGS) entry which is preliminary data.</text>
</comment>
<evidence type="ECO:0000256" key="1">
    <source>
        <dbReference type="PROSITE-ProRule" id="PRU00176"/>
    </source>
</evidence>
<dbReference type="EMBL" id="JBBWWQ010000015">
    <property type="protein sequence ID" value="KAK8928971.1"/>
    <property type="molecule type" value="Genomic_DNA"/>
</dbReference>
<accession>A0AAP0B7G3</accession>
<keyword evidence="2" id="KW-1133">Transmembrane helix</keyword>
<evidence type="ECO:0000313" key="5">
    <source>
        <dbReference type="Proteomes" id="UP001418222"/>
    </source>
</evidence>
<name>A0AAP0B7G3_9ASPA</name>
<sequence>MSITSEDIHNTDPICIKLKKSLHAVFSQFGKILDVLAFKTLKHKGQAWVVFDDVASATEALKRMQGFPFYDKPMVTWSTTVGVILCGLDLWGHIDGSEPAPPPSAIASPMDDSSIVNTAASIQGSDMAKWRSDDSRAITVICKSRELPIRMTVYQLPTTEVMWDHLRRLYLPSNQAPRYSLFQTLGVWHQRDRSVQAFFAELLDLWRQCNEMAHSSCITCPQRVATSRDRDFQRMYEFLMRLRPEFEPVRAHLLHQDPPPSLSDMLALVIAEETCLHSLDTIASSVVLPHAVLAAPEIPPQSSLVSTPLLPSPGYSASVRPVPRPPVPSTVPSGAPRRQPVCCHYCQCIVHVKFECRKLQRGQQFGQQRAPGAPPAHFSVMAQSLSVSELAQQIVQQLSYCSLHRSSASVLSPDASGASASQPVASAPAGISSDWLLDSGASFHMTHDATHLLSCQPVSSALSIMVADVGFTSLIIFIVHPFHHYQQSLLCVFLQWASLSGITCLVIPIDRVFRPSLVLVSLVVFMLIDLTLVRVVSLENRLLSAELETLEHTRILDLVPLPLGAVPITCKCVFKVKTRSDGSVERYKAQLVARDFQHE</sequence>
<feature type="domain" description="RRM" evidence="3">
    <location>
        <begin position="19"/>
        <end position="74"/>
    </location>
</feature>
<dbReference type="InterPro" id="IPR012677">
    <property type="entry name" value="Nucleotide-bd_a/b_plait_sf"/>
</dbReference>
<evidence type="ECO:0000313" key="4">
    <source>
        <dbReference type="EMBL" id="KAK8928971.1"/>
    </source>
</evidence>
<feature type="transmembrane region" description="Helical" evidence="2">
    <location>
        <begin position="515"/>
        <end position="536"/>
    </location>
</feature>
<keyword evidence="2" id="KW-0472">Membrane</keyword>
<keyword evidence="5" id="KW-1185">Reference proteome</keyword>
<dbReference type="Gene3D" id="3.30.70.330">
    <property type="match status" value="1"/>
</dbReference>
<feature type="transmembrane region" description="Helical" evidence="2">
    <location>
        <begin position="461"/>
        <end position="482"/>
    </location>
</feature>